<dbReference type="PANTHER" id="PTHR13184:SF5">
    <property type="entry name" value="METHYLTRANSFERASE-LIKE PROTEIN 17, MITOCHONDRIAL"/>
    <property type="match status" value="1"/>
</dbReference>
<feature type="compositionally biased region" description="Basic and acidic residues" evidence="8">
    <location>
        <begin position="776"/>
        <end position="793"/>
    </location>
</feature>
<organism evidence="9 10">
    <name type="scientific">Diplogelasinospora grovesii</name>
    <dbReference type="NCBI Taxonomy" id="303347"/>
    <lineage>
        <taxon>Eukaryota</taxon>
        <taxon>Fungi</taxon>
        <taxon>Dikarya</taxon>
        <taxon>Ascomycota</taxon>
        <taxon>Pezizomycotina</taxon>
        <taxon>Sordariomycetes</taxon>
        <taxon>Sordariomycetidae</taxon>
        <taxon>Sordariales</taxon>
        <taxon>Diplogelasinosporaceae</taxon>
        <taxon>Diplogelasinospora</taxon>
    </lineage>
</organism>
<evidence type="ECO:0000256" key="6">
    <source>
        <dbReference type="ARBA" id="ARBA00023128"/>
    </source>
</evidence>
<feature type="region of interest" description="Disordered" evidence="8">
    <location>
        <begin position="32"/>
        <end position="58"/>
    </location>
</feature>
<feature type="compositionally biased region" description="Basic and acidic residues" evidence="8">
    <location>
        <begin position="824"/>
        <end position="836"/>
    </location>
</feature>
<sequence length="866" mass="96464">MISAGKLHNRCPACRTHLVSLFESRFSSSLPRTRTAQSLRQSSSRAAASSTRSQPDSIRRFSSTRVVFQETHNTIKDESRAGDAELRAEDSETIVRQARQTFGNTLPPGYLSAEEYKLYERLYGPPLRETRPEDVGIPYHGESGEVVDSTLKNALFRETEHGELEEVEYKIKRLAPAETGAPETTGNDRALEHAEPLTEAQIDYLSITANNQREYNALIRLQRDFEAASLRPLEEEEEEEEQGIEAEEGREEADDVEEQEQEQEQQQQQQQQQPDGAFAEQESEGSGRLHAHTVMGWFRTSPSTLHLPRQQFIEPISTLLGRTDPTHVAQAAEKAFGGPGLPFSPATPESKKHLPMKPVAMQAGHHRMTEIDADAYIATVLPGMYASVMSTLVEVRKRLGAGWLRGLLARGEGQGPRVLDVGAGGAGLAAWQQVLQAEWDVLRDKGEVKGRGPPGKKTVVVGSEQLRHRISRFLQNTTFLPRLPDYLHSVEGAERQLDSDNVAPPRKTFDVIIASHLLMPLDKPYKRKALLDNLWTMLSPEGGVLIVMEKGHPRGFEAVADVRARLLDEFIIPPTPPAEPQPEIQAEAESERARAREPGMIIAPCTNHTKCPMYLTPGLSSGRKDFCHFEQRFIRPPFLQRVLGASHRNHEDIKFSYVAVRRGTHPDGHVSSSSSSSSAAVFVQGQDATDQAFAGYEKLHGDGSAAKQPHPLSLPRNVLPPLKRRGHVTMDLCTPAGAIERWTVPKSFSKQAYHDARKTRWGDLWALGAKTRIRRDVRLGRPQDATTARDGRSQKTSSSGSRKRPTVVELSVDPQHGLVGAQEKFPKGRIPVERRTKGGKKVRIRDLMEEMGIDEIEDDEDDARPR</sequence>
<dbReference type="InterPro" id="IPR052571">
    <property type="entry name" value="Mt_RNA_Methyltransferase"/>
</dbReference>
<feature type="region of interest" description="Disordered" evidence="8">
    <location>
        <begin position="230"/>
        <end position="287"/>
    </location>
</feature>
<dbReference type="GO" id="GO:0005763">
    <property type="term" value="C:mitochondrial small ribosomal subunit"/>
    <property type="evidence" value="ECO:0007669"/>
    <property type="project" value="TreeGrafter"/>
</dbReference>
<dbReference type="PANTHER" id="PTHR13184">
    <property type="entry name" value="37S RIBOSOMAL PROTEIN S22"/>
    <property type="match status" value="1"/>
</dbReference>
<dbReference type="InterPro" id="IPR015324">
    <property type="entry name" value="Ribosomal_Rsm22-like"/>
</dbReference>
<keyword evidence="9" id="KW-0808">Transferase</keyword>
<dbReference type="GO" id="GO:0003735">
    <property type="term" value="F:structural constituent of ribosome"/>
    <property type="evidence" value="ECO:0007669"/>
    <property type="project" value="TreeGrafter"/>
</dbReference>
<feature type="region of interest" description="Disordered" evidence="8">
    <location>
        <begin position="701"/>
        <end position="720"/>
    </location>
</feature>
<name>A0AAN6NI00_9PEZI</name>
<dbReference type="GO" id="GO:0051536">
    <property type="term" value="F:iron-sulfur cluster binding"/>
    <property type="evidence" value="ECO:0007669"/>
    <property type="project" value="UniProtKB-KW"/>
</dbReference>
<evidence type="ECO:0000256" key="8">
    <source>
        <dbReference type="SAM" id="MobiDB-lite"/>
    </source>
</evidence>
<dbReference type="Proteomes" id="UP001303473">
    <property type="component" value="Unassembled WGS sequence"/>
</dbReference>
<comment type="subcellular location">
    <subcellularLocation>
        <location evidence="1">Mitochondrion</location>
    </subcellularLocation>
</comment>
<protein>
    <submittedName>
        <fullName evidence="9">Methyltransferase-like protein 17, mitochondrial</fullName>
    </submittedName>
</protein>
<evidence type="ECO:0000256" key="1">
    <source>
        <dbReference type="ARBA" id="ARBA00004173"/>
    </source>
</evidence>
<keyword evidence="2" id="KW-0479">Metal-binding</keyword>
<evidence type="ECO:0000256" key="3">
    <source>
        <dbReference type="ARBA" id="ARBA00022946"/>
    </source>
</evidence>
<dbReference type="Gene3D" id="3.40.50.150">
    <property type="entry name" value="Vaccinia Virus protein VP39"/>
    <property type="match status" value="1"/>
</dbReference>
<comment type="caution">
    <text evidence="9">The sequence shown here is derived from an EMBL/GenBank/DDBJ whole genome shotgun (WGS) entry which is preliminary data.</text>
</comment>
<dbReference type="SUPFAM" id="SSF53335">
    <property type="entry name" value="S-adenosyl-L-methionine-dependent methyltransferases"/>
    <property type="match status" value="1"/>
</dbReference>
<evidence type="ECO:0000313" key="10">
    <source>
        <dbReference type="Proteomes" id="UP001303473"/>
    </source>
</evidence>
<dbReference type="Pfam" id="PF09243">
    <property type="entry name" value="Rsm22"/>
    <property type="match status" value="1"/>
</dbReference>
<reference evidence="10" key="1">
    <citation type="journal article" date="2023" name="Mol. Phylogenet. Evol.">
        <title>Genome-scale phylogeny and comparative genomics of the fungal order Sordariales.</title>
        <authorList>
            <person name="Hensen N."/>
            <person name="Bonometti L."/>
            <person name="Westerberg I."/>
            <person name="Brannstrom I.O."/>
            <person name="Guillou S."/>
            <person name="Cros-Aarteil S."/>
            <person name="Calhoun S."/>
            <person name="Haridas S."/>
            <person name="Kuo A."/>
            <person name="Mondo S."/>
            <person name="Pangilinan J."/>
            <person name="Riley R."/>
            <person name="LaButti K."/>
            <person name="Andreopoulos B."/>
            <person name="Lipzen A."/>
            <person name="Chen C."/>
            <person name="Yan M."/>
            <person name="Daum C."/>
            <person name="Ng V."/>
            <person name="Clum A."/>
            <person name="Steindorff A."/>
            <person name="Ohm R.A."/>
            <person name="Martin F."/>
            <person name="Silar P."/>
            <person name="Natvig D.O."/>
            <person name="Lalanne C."/>
            <person name="Gautier V."/>
            <person name="Ament-Velasquez S.L."/>
            <person name="Kruys A."/>
            <person name="Hutchinson M.I."/>
            <person name="Powell A.J."/>
            <person name="Barry K."/>
            <person name="Miller A.N."/>
            <person name="Grigoriev I.V."/>
            <person name="Debuchy R."/>
            <person name="Gladieux P."/>
            <person name="Hiltunen Thoren M."/>
            <person name="Johannesson H."/>
        </authorList>
    </citation>
    <scope>NUCLEOTIDE SEQUENCE [LARGE SCALE GENOMIC DNA]</scope>
    <source>
        <strain evidence="10">CBS 340.73</strain>
    </source>
</reference>
<evidence type="ECO:0000256" key="7">
    <source>
        <dbReference type="ARBA" id="ARBA00045681"/>
    </source>
</evidence>
<comment type="function">
    <text evidence="7">Mitochondrial ribosome (mitoribosome) assembly factor. Binds at the interface of the head and body domains of the mitochondrial small ribosomal subunit (mt-SSU), occluding the mRNA channel and preventing compaction of the head domain towards the body. Probable inactive methyltransferase: retains the characteristic folding and ability to bind S-adenosyl-L-methionine, but it probably lost its methyltransferase activity.</text>
</comment>
<evidence type="ECO:0000256" key="5">
    <source>
        <dbReference type="ARBA" id="ARBA00023014"/>
    </source>
</evidence>
<keyword evidence="6" id="KW-0496">Mitochondrion</keyword>
<dbReference type="EMBL" id="MU853762">
    <property type="protein sequence ID" value="KAK3944037.1"/>
    <property type="molecule type" value="Genomic_DNA"/>
</dbReference>
<keyword evidence="9" id="KW-0489">Methyltransferase</keyword>
<keyword evidence="10" id="KW-1185">Reference proteome</keyword>
<evidence type="ECO:0000313" key="9">
    <source>
        <dbReference type="EMBL" id="KAK3944037.1"/>
    </source>
</evidence>
<feature type="compositionally biased region" description="Acidic residues" evidence="8">
    <location>
        <begin position="234"/>
        <end position="263"/>
    </location>
</feature>
<evidence type="ECO:0000256" key="2">
    <source>
        <dbReference type="ARBA" id="ARBA00022723"/>
    </source>
</evidence>
<dbReference type="GO" id="GO:0008168">
    <property type="term" value="F:methyltransferase activity"/>
    <property type="evidence" value="ECO:0007669"/>
    <property type="project" value="UniProtKB-KW"/>
</dbReference>
<dbReference type="InterPro" id="IPR029063">
    <property type="entry name" value="SAM-dependent_MTases_sf"/>
</dbReference>
<evidence type="ECO:0000256" key="4">
    <source>
        <dbReference type="ARBA" id="ARBA00023004"/>
    </source>
</evidence>
<accession>A0AAN6NI00</accession>
<keyword evidence="3" id="KW-0809">Transit peptide</keyword>
<proteinExistence type="predicted"/>
<feature type="compositionally biased region" description="Low complexity" evidence="8">
    <location>
        <begin position="32"/>
        <end position="54"/>
    </location>
</feature>
<gene>
    <name evidence="9" type="ORF">QBC46DRAFT_376143</name>
</gene>
<dbReference type="GO" id="GO:0006412">
    <property type="term" value="P:translation"/>
    <property type="evidence" value="ECO:0007669"/>
    <property type="project" value="InterPro"/>
</dbReference>
<keyword evidence="5" id="KW-0411">Iron-sulfur</keyword>
<feature type="compositionally biased region" description="Low complexity" evidence="8">
    <location>
        <begin position="264"/>
        <end position="280"/>
    </location>
</feature>
<dbReference type="AlphaFoldDB" id="A0AAN6NI00"/>
<dbReference type="GO" id="GO:0032259">
    <property type="term" value="P:methylation"/>
    <property type="evidence" value="ECO:0007669"/>
    <property type="project" value="UniProtKB-KW"/>
</dbReference>
<feature type="region of interest" description="Disordered" evidence="8">
    <location>
        <begin position="776"/>
        <end position="843"/>
    </location>
</feature>
<keyword evidence="4" id="KW-0408">Iron</keyword>
<dbReference type="GO" id="GO:0046872">
    <property type="term" value="F:metal ion binding"/>
    <property type="evidence" value="ECO:0007669"/>
    <property type="project" value="UniProtKB-KW"/>
</dbReference>